<name>A0A9P5V7T0_9FUNG</name>
<dbReference type="Proteomes" id="UP000748756">
    <property type="component" value="Unassembled WGS sequence"/>
</dbReference>
<organism evidence="2 3">
    <name type="scientific">Linnemannia schmuckeri</name>
    <dbReference type="NCBI Taxonomy" id="64567"/>
    <lineage>
        <taxon>Eukaryota</taxon>
        <taxon>Fungi</taxon>
        <taxon>Fungi incertae sedis</taxon>
        <taxon>Mucoromycota</taxon>
        <taxon>Mortierellomycotina</taxon>
        <taxon>Mortierellomycetes</taxon>
        <taxon>Mortierellales</taxon>
        <taxon>Mortierellaceae</taxon>
        <taxon>Linnemannia</taxon>
    </lineage>
</organism>
<comment type="caution">
    <text evidence="2">The sequence shown here is derived from an EMBL/GenBank/DDBJ whole genome shotgun (WGS) entry which is preliminary data.</text>
</comment>
<feature type="compositionally biased region" description="Low complexity" evidence="1">
    <location>
        <begin position="46"/>
        <end position="60"/>
    </location>
</feature>
<evidence type="ECO:0000256" key="1">
    <source>
        <dbReference type="SAM" id="MobiDB-lite"/>
    </source>
</evidence>
<feature type="compositionally biased region" description="Basic residues" evidence="1">
    <location>
        <begin position="151"/>
        <end position="163"/>
    </location>
</feature>
<feature type="compositionally biased region" description="Polar residues" evidence="1">
    <location>
        <begin position="61"/>
        <end position="72"/>
    </location>
</feature>
<feature type="non-terminal residue" evidence="2">
    <location>
        <position position="250"/>
    </location>
</feature>
<dbReference type="EMBL" id="JAAAUQ010001019">
    <property type="protein sequence ID" value="KAF9144286.1"/>
    <property type="molecule type" value="Genomic_DNA"/>
</dbReference>
<reference evidence="2" key="1">
    <citation type="journal article" date="2020" name="Fungal Divers.">
        <title>Resolving the Mortierellaceae phylogeny through synthesis of multi-gene phylogenetics and phylogenomics.</title>
        <authorList>
            <person name="Vandepol N."/>
            <person name="Liber J."/>
            <person name="Desiro A."/>
            <person name="Na H."/>
            <person name="Kennedy M."/>
            <person name="Barry K."/>
            <person name="Grigoriev I.V."/>
            <person name="Miller A.N."/>
            <person name="O'Donnell K."/>
            <person name="Stajich J.E."/>
            <person name="Bonito G."/>
        </authorList>
    </citation>
    <scope>NUCLEOTIDE SEQUENCE</scope>
    <source>
        <strain evidence="2">NRRL 6426</strain>
    </source>
</reference>
<evidence type="ECO:0000313" key="3">
    <source>
        <dbReference type="Proteomes" id="UP000748756"/>
    </source>
</evidence>
<proteinExistence type="predicted"/>
<gene>
    <name evidence="2" type="ORF">BG015_000151</name>
</gene>
<feature type="region of interest" description="Disordered" evidence="1">
    <location>
        <begin position="1"/>
        <end position="104"/>
    </location>
</feature>
<dbReference type="OrthoDB" id="2432821at2759"/>
<protein>
    <submittedName>
        <fullName evidence="2">Uncharacterized protein</fullName>
    </submittedName>
</protein>
<feature type="region of interest" description="Disordered" evidence="1">
    <location>
        <begin position="146"/>
        <end position="208"/>
    </location>
</feature>
<accession>A0A9P5V7T0</accession>
<dbReference type="AlphaFoldDB" id="A0A9P5V7T0"/>
<sequence length="250" mass="27365">MNLPSPDEQLDMHGPRAKLPFEQIPPQSRAGVKSSHESIEQDRALIGSNGIITSGGTSSNEASATGDHQASLVSPGPASFTSLSGQKRPDHRGGGRQDSSSVFEEDVVNGEKVFDQGDQNQYEKKDTNQSTSLWSRFAWPWSRSDLDQQRKAHGNHLSSHPHHTTSNTTPTPPQMHRRTNSSTSSNSPYDTTHNQSRPLNTQVNTNPLGFGTFAAASAATDRDQQLPKQTRFQSFCTSFKRFLGFVGPGY</sequence>
<feature type="compositionally biased region" description="Basic and acidic residues" evidence="1">
    <location>
        <begin position="34"/>
        <end position="43"/>
    </location>
</feature>
<keyword evidence="3" id="KW-1185">Reference proteome</keyword>
<feature type="compositionally biased region" description="Polar residues" evidence="1">
    <location>
        <begin position="188"/>
        <end position="207"/>
    </location>
</feature>
<evidence type="ECO:0000313" key="2">
    <source>
        <dbReference type="EMBL" id="KAF9144286.1"/>
    </source>
</evidence>